<organism evidence="1 2">
    <name type="scientific">Oesophagostomum dentatum</name>
    <name type="common">Nodular worm</name>
    <dbReference type="NCBI Taxonomy" id="61180"/>
    <lineage>
        <taxon>Eukaryota</taxon>
        <taxon>Metazoa</taxon>
        <taxon>Ecdysozoa</taxon>
        <taxon>Nematoda</taxon>
        <taxon>Chromadorea</taxon>
        <taxon>Rhabditida</taxon>
        <taxon>Rhabditina</taxon>
        <taxon>Rhabditomorpha</taxon>
        <taxon>Strongyloidea</taxon>
        <taxon>Strongylidae</taxon>
        <taxon>Oesophagostomum</taxon>
    </lineage>
</organism>
<dbReference type="Proteomes" id="UP000053660">
    <property type="component" value="Unassembled WGS sequence"/>
</dbReference>
<evidence type="ECO:0000313" key="2">
    <source>
        <dbReference type="Proteomes" id="UP000053660"/>
    </source>
</evidence>
<accession>A0A0B1T5Q3</accession>
<sequence>MEDVELSGEVRPSRARKTPKWLEDTTFSY</sequence>
<keyword evidence="2" id="KW-1185">Reference proteome</keyword>
<dbReference type="EMBL" id="KN551277">
    <property type="protein sequence ID" value="KHJ92564.1"/>
    <property type="molecule type" value="Genomic_DNA"/>
</dbReference>
<name>A0A0B1T5Q3_OESDE</name>
<gene>
    <name evidence="1" type="ORF">OESDEN_07545</name>
</gene>
<reference evidence="1 2" key="1">
    <citation type="submission" date="2014-03" db="EMBL/GenBank/DDBJ databases">
        <title>Draft genome of the hookworm Oesophagostomum dentatum.</title>
        <authorList>
            <person name="Mitreva M."/>
        </authorList>
    </citation>
    <scope>NUCLEOTIDE SEQUENCE [LARGE SCALE GENOMIC DNA]</scope>
    <source>
        <strain evidence="1 2">OD-Hann</strain>
    </source>
</reference>
<proteinExistence type="predicted"/>
<dbReference type="AlphaFoldDB" id="A0A0B1T5Q3"/>
<evidence type="ECO:0000313" key="1">
    <source>
        <dbReference type="EMBL" id="KHJ92564.1"/>
    </source>
</evidence>
<protein>
    <submittedName>
        <fullName evidence="1">Uncharacterized protein</fullName>
    </submittedName>
</protein>